<evidence type="ECO:0000256" key="1">
    <source>
        <dbReference type="SAM" id="Coils"/>
    </source>
</evidence>
<keyword evidence="1" id="KW-0175">Coiled coil</keyword>
<feature type="compositionally biased region" description="Low complexity" evidence="2">
    <location>
        <begin position="111"/>
        <end position="133"/>
    </location>
</feature>
<protein>
    <submittedName>
        <fullName evidence="3">Uncharacterized protein</fullName>
    </submittedName>
</protein>
<gene>
    <name evidence="3" type="ORF">STCU_11426</name>
</gene>
<feature type="coiled-coil region" evidence="1">
    <location>
        <begin position="34"/>
        <end position="61"/>
    </location>
</feature>
<keyword evidence="4" id="KW-1185">Reference proteome</keyword>
<feature type="compositionally biased region" description="Polar residues" evidence="2">
    <location>
        <begin position="95"/>
        <end position="108"/>
    </location>
</feature>
<evidence type="ECO:0000256" key="2">
    <source>
        <dbReference type="SAM" id="MobiDB-lite"/>
    </source>
</evidence>
<sequence>MDDLAVETLLRDLQGAATSGATARIVGDLIRTVREQARRDGRRQQEELEALRRRVDALERRRECHCGGAGAATASPAGSVPPAAAQLNSPGPHVRSNSLSAANTSLHYFSSPGHAAPEHAGGAPSSLPASAIAYRSSSRMSEQDAQRCVTPLVRPERGPGGYAARGRAGQRRAGRAPAGGHATAALRERR</sequence>
<evidence type="ECO:0000313" key="3">
    <source>
        <dbReference type="EMBL" id="EPY16284.1"/>
    </source>
</evidence>
<dbReference type="EMBL" id="ATMH01011385">
    <property type="protein sequence ID" value="EPY16284.1"/>
    <property type="molecule type" value="Genomic_DNA"/>
</dbReference>
<name>S9TH85_9TRYP</name>
<feature type="compositionally biased region" description="Low complexity" evidence="2">
    <location>
        <begin position="175"/>
        <end position="190"/>
    </location>
</feature>
<feature type="region of interest" description="Disordered" evidence="2">
    <location>
        <begin position="68"/>
        <end position="190"/>
    </location>
</feature>
<evidence type="ECO:0000313" key="4">
    <source>
        <dbReference type="Proteomes" id="UP000015354"/>
    </source>
</evidence>
<accession>S9TH85</accession>
<reference evidence="3 4" key="1">
    <citation type="journal article" date="2013" name="PLoS ONE">
        <title>Predicting the Proteins of Angomonas deanei, Strigomonas culicis and Their Respective Endosymbionts Reveals New Aspects of the Trypanosomatidae Family.</title>
        <authorList>
            <person name="Motta M.C."/>
            <person name="Martins A.C."/>
            <person name="de Souza S.S."/>
            <person name="Catta-Preta C.M."/>
            <person name="Silva R."/>
            <person name="Klein C.C."/>
            <person name="de Almeida L.G."/>
            <person name="de Lima Cunha O."/>
            <person name="Ciapina L.P."/>
            <person name="Brocchi M."/>
            <person name="Colabardini A.C."/>
            <person name="de Araujo Lima B."/>
            <person name="Machado C.R."/>
            <person name="de Almeida Soares C.M."/>
            <person name="Probst C.M."/>
            <person name="de Menezes C.B."/>
            <person name="Thompson C.E."/>
            <person name="Bartholomeu D.C."/>
            <person name="Gradia D.F."/>
            <person name="Pavoni D.P."/>
            <person name="Grisard E.C."/>
            <person name="Fantinatti-Garboggini F."/>
            <person name="Marchini F.K."/>
            <person name="Rodrigues-Luiz G.F."/>
            <person name="Wagner G."/>
            <person name="Goldman G.H."/>
            <person name="Fietto J.L."/>
            <person name="Elias M.C."/>
            <person name="Goldman M.H."/>
            <person name="Sagot M.F."/>
            <person name="Pereira M."/>
            <person name="Stoco P.H."/>
            <person name="de Mendonca-Neto R.P."/>
            <person name="Teixeira S.M."/>
            <person name="Maciel T.E."/>
            <person name="de Oliveira Mendes T.A."/>
            <person name="Urmenyi T.P."/>
            <person name="de Souza W."/>
            <person name="Schenkman S."/>
            <person name="de Vasconcelos A.T."/>
        </authorList>
    </citation>
    <scope>NUCLEOTIDE SEQUENCE [LARGE SCALE GENOMIC DNA]</scope>
</reference>
<organism evidence="3 4">
    <name type="scientific">Strigomonas culicis</name>
    <dbReference type="NCBI Taxonomy" id="28005"/>
    <lineage>
        <taxon>Eukaryota</taxon>
        <taxon>Discoba</taxon>
        <taxon>Euglenozoa</taxon>
        <taxon>Kinetoplastea</taxon>
        <taxon>Metakinetoplastina</taxon>
        <taxon>Trypanosomatida</taxon>
        <taxon>Trypanosomatidae</taxon>
        <taxon>Strigomonadinae</taxon>
        <taxon>Strigomonas</taxon>
    </lineage>
</organism>
<comment type="caution">
    <text evidence="3">The sequence shown here is derived from an EMBL/GenBank/DDBJ whole genome shotgun (WGS) entry which is preliminary data.</text>
</comment>
<proteinExistence type="predicted"/>
<dbReference type="Proteomes" id="UP000015354">
    <property type="component" value="Unassembled WGS sequence"/>
</dbReference>
<dbReference type="AlphaFoldDB" id="S9TH85"/>
<feature type="compositionally biased region" description="Low complexity" evidence="2">
    <location>
        <begin position="71"/>
        <end position="85"/>
    </location>
</feature>